<accession>A0A5C7ANB1</accession>
<dbReference type="Proteomes" id="UP000321734">
    <property type="component" value="Unassembled WGS sequence"/>
</dbReference>
<reference evidence="4 5" key="1">
    <citation type="submission" date="2019-08" db="EMBL/GenBank/DDBJ databases">
        <title>Genome sequence of Gelidibacter salicanalis IC162T.</title>
        <authorList>
            <person name="Bowman J.P."/>
        </authorList>
    </citation>
    <scope>NUCLEOTIDE SEQUENCE [LARGE SCALE GENOMIC DNA]</scope>
    <source>
        <strain evidence="4 5">IC162</strain>
    </source>
</reference>
<dbReference type="OrthoDB" id="1522859at2"/>
<dbReference type="AlphaFoldDB" id="A0A5C7ANB1"/>
<dbReference type="EMBL" id="VORX01000002">
    <property type="protein sequence ID" value="TXE09444.1"/>
    <property type="molecule type" value="Genomic_DNA"/>
</dbReference>
<comment type="subcellular location">
    <subcellularLocation>
        <location evidence="1">Cell outer membrane</location>
        <topology evidence="1">Multi-pass membrane protein</topology>
    </subcellularLocation>
</comment>
<proteinExistence type="inferred from homology"/>
<evidence type="ECO:0000256" key="2">
    <source>
        <dbReference type="SAM" id="Phobius"/>
    </source>
</evidence>
<evidence type="ECO:0000313" key="4">
    <source>
        <dbReference type="EMBL" id="TXE09444.1"/>
    </source>
</evidence>
<dbReference type="InterPro" id="IPR037066">
    <property type="entry name" value="Plug_dom_sf"/>
</dbReference>
<evidence type="ECO:0000256" key="1">
    <source>
        <dbReference type="PROSITE-ProRule" id="PRU01360"/>
    </source>
</evidence>
<dbReference type="RefSeq" id="WP_146891271.1">
    <property type="nucleotide sequence ID" value="NZ_VORX01000002.1"/>
</dbReference>
<name>A0A5C7ANB1_9FLAO</name>
<dbReference type="InterPro" id="IPR008756">
    <property type="entry name" value="Peptidase_M56"/>
</dbReference>
<keyword evidence="1" id="KW-0998">Cell outer membrane</keyword>
<dbReference type="PANTHER" id="PTHR34978:SF3">
    <property type="entry name" value="SLR0241 PROTEIN"/>
    <property type="match status" value="1"/>
</dbReference>
<keyword evidence="1" id="KW-0813">Transport</keyword>
<keyword evidence="1 2" id="KW-0472">Membrane</keyword>
<keyword evidence="2" id="KW-1133">Transmembrane helix</keyword>
<protein>
    <recommendedName>
        <fullName evidence="3">Peptidase M56 domain-containing protein</fullName>
    </recommendedName>
</protein>
<dbReference type="CDD" id="cd07341">
    <property type="entry name" value="M56_BlaR1_MecR1_like"/>
    <property type="match status" value="1"/>
</dbReference>
<keyword evidence="1 2" id="KW-0812">Transmembrane</keyword>
<feature type="domain" description="Peptidase M56" evidence="3">
    <location>
        <begin position="126"/>
        <end position="247"/>
    </location>
</feature>
<feature type="transmembrane region" description="Helical" evidence="2">
    <location>
        <begin position="83"/>
        <end position="101"/>
    </location>
</feature>
<gene>
    <name evidence="4" type="ORF">ES711_05845</name>
</gene>
<dbReference type="PANTHER" id="PTHR34978">
    <property type="entry name" value="POSSIBLE SENSOR-TRANSDUCER PROTEIN BLAR"/>
    <property type="match status" value="1"/>
</dbReference>
<feature type="transmembrane region" description="Helical" evidence="2">
    <location>
        <begin position="6"/>
        <end position="22"/>
    </location>
</feature>
<comment type="caution">
    <text evidence="4">The sequence shown here is derived from an EMBL/GenBank/DDBJ whole genome shotgun (WGS) entry which is preliminary data.</text>
</comment>
<feature type="transmembrane region" description="Helical" evidence="2">
    <location>
        <begin position="121"/>
        <end position="141"/>
    </location>
</feature>
<dbReference type="PROSITE" id="PS52016">
    <property type="entry name" value="TONB_DEPENDENT_REC_3"/>
    <property type="match status" value="1"/>
</dbReference>
<evidence type="ECO:0000313" key="5">
    <source>
        <dbReference type="Proteomes" id="UP000321734"/>
    </source>
</evidence>
<evidence type="ECO:0000259" key="3">
    <source>
        <dbReference type="Pfam" id="PF05569"/>
    </source>
</evidence>
<sequence length="543" mass="61780">MEYVLKASAILSIFYICYRLFLQRETFYEANRWFLLLGLMTSALLPLMVIPVYIEVPLTPNRNFAAVAATMPHPPEVFDLTSLFIWGYAIGASFFVGRFILQLFSLTTLINKHHKKKTEVFTFIEIAQVSTPFSFFNWIVYNPTQFDAQELDLVLQHEKVHAEQKHSIDVLIMDFTTALFWCNPLIWIYRTSLKQNLEFIADHQTQKQSGCEERYQKLLLKTSVPEEKLISINPFYNSTIKKRIVMLHKSKSNLMNTWKYSIIVPLLAAFALTFNTEIIAQNVSDSNPASATTLDQQNVLTFIVTKDTKIEQMEYITEKLSNEDVHFKFKNIERNSKNEITGIKIKYDYKNKTGTYAKSLSSPIPSIEISVNPTSHNVTIGEHSSGLSQTIAIGSEKDSNHIQNIALKEPLGLQKITHETSNSQNKPLIILKDKEITHVEMQAIDPDTIAHISVLKDENATKSYGDKAKNGVIIIQLKAPTATETQMQPLYILDNEEITKEKMEAIDPDTIESMDILKDDSATKKYGTKGAHGVIIITSKKKK</sequence>
<dbReference type="InterPro" id="IPR039426">
    <property type="entry name" value="TonB-dep_rcpt-like"/>
</dbReference>
<keyword evidence="1" id="KW-1134">Transmembrane beta strand</keyword>
<dbReference type="GO" id="GO:0009279">
    <property type="term" value="C:cell outer membrane"/>
    <property type="evidence" value="ECO:0007669"/>
    <property type="project" value="UniProtKB-SubCell"/>
</dbReference>
<comment type="similarity">
    <text evidence="1">Belongs to the TonB-dependent receptor family.</text>
</comment>
<dbReference type="Gene3D" id="2.170.130.10">
    <property type="entry name" value="TonB-dependent receptor, plug domain"/>
    <property type="match status" value="2"/>
</dbReference>
<feature type="transmembrane region" description="Helical" evidence="2">
    <location>
        <begin position="34"/>
        <end position="54"/>
    </location>
</feature>
<organism evidence="4 5">
    <name type="scientific">Gelidibacter salicanalis</name>
    <dbReference type="NCBI Taxonomy" id="291193"/>
    <lineage>
        <taxon>Bacteria</taxon>
        <taxon>Pseudomonadati</taxon>
        <taxon>Bacteroidota</taxon>
        <taxon>Flavobacteriia</taxon>
        <taxon>Flavobacteriales</taxon>
        <taxon>Flavobacteriaceae</taxon>
        <taxon>Gelidibacter</taxon>
    </lineage>
</organism>
<keyword evidence="5" id="KW-1185">Reference proteome</keyword>
<dbReference type="Pfam" id="PF05569">
    <property type="entry name" value="Peptidase_M56"/>
    <property type="match status" value="1"/>
</dbReference>
<dbReference type="InterPro" id="IPR052173">
    <property type="entry name" value="Beta-lactam_resp_regulator"/>
</dbReference>